<name>A0A2C6KPF7_9APIC</name>
<dbReference type="Proteomes" id="UP000221165">
    <property type="component" value="Unassembled WGS sequence"/>
</dbReference>
<evidence type="ECO:0000313" key="2">
    <source>
        <dbReference type="EMBL" id="PHJ18498.1"/>
    </source>
</evidence>
<dbReference type="AlphaFoldDB" id="A0A2C6KPF7"/>
<dbReference type="VEuPathDB" id="ToxoDB:CSUI_007674"/>
<accession>A0A2C6KPF7</accession>
<dbReference type="RefSeq" id="XP_067920204.1">
    <property type="nucleotide sequence ID" value="XM_068067819.1"/>
</dbReference>
<comment type="caution">
    <text evidence="2">The sequence shown here is derived from an EMBL/GenBank/DDBJ whole genome shotgun (WGS) entry which is preliminary data.</text>
</comment>
<organism evidence="2 3">
    <name type="scientific">Cystoisospora suis</name>
    <dbReference type="NCBI Taxonomy" id="483139"/>
    <lineage>
        <taxon>Eukaryota</taxon>
        <taxon>Sar</taxon>
        <taxon>Alveolata</taxon>
        <taxon>Apicomplexa</taxon>
        <taxon>Conoidasida</taxon>
        <taxon>Coccidia</taxon>
        <taxon>Eucoccidiorida</taxon>
        <taxon>Eimeriorina</taxon>
        <taxon>Sarcocystidae</taxon>
        <taxon>Cystoisospora</taxon>
    </lineage>
</organism>
<keyword evidence="3" id="KW-1185">Reference proteome</keyword>
<protein>
    <submittedName>
        <fullName evidence="2">Translation initiation factor if-2</fullName>
    </submittedName>
</protein>
<dbReference type="GO" id="GO:0003743">
    <property type="term" value="F:translation initiation factor activity"/>
    <property type="evidence" value="ECO:0007669"/>
    <property type="project" value="UniProtKB-KW"/>
</dbReference>
<evidence type="ECO:0000313" key="3">
    <source>
        <dbReference type="Proteomes" id="UP000221165"/>
    </source>
</evidence>
<feature type="compositionally biased region" description="Low complexity" evidence="1">
    <location>
        <begin position="558"/>
        <end position="569"/>
    </location>
</feature>
<keyword evidence="2" id="KW-0648">Protein biosynthesis</keyword>
<feature type="compositionally biased region" description="Polar residues" evidence="1">
    <location>
        <begin position="489"/>
        <end position="500"/>
    </location>
</feature>
<feature type="region of interest" description="Disordered" evidence="1">
    <location>
        <begin position="401"/>
        <end position="604"/>
    </location>
</feature>
<evidence type="ECO:0000256" key="1">
    <source>
        <dbReference type="SAM" id="MobiDB-lite"/>
    </source>
</evidence>
<sequence length="604" mass="64353">MATPFLPLDSNLAMDEPPSVTPVAGAIVWNDKQYCDSKGWAGLGPELSLRQTTFCDGRLRNLHPLEGRSAPPEFTQAVTGQYDVRSWRKDDFVLSIEGEKTVYIKLPVLSTVVSWTSPERMPVLTKSWRPVVFLMNPCNAVVRYTPDSCLYLSRSDANSSAWNVTPVSYIGGFCSVDPCSDKALVYGSFAIPGAVDTIALPSQPGTSRYDFFVHYFQWGFLVVPKQVDLVKGGLCSRNSSKLAFVVHPPNLFIDVDVLLPGKFFKTMQYEKDFVVTAKKTSESDIMIYLLMDGQLVSYDYSFDIRLNKPEKPRVSLAAKFKTVFTEEELAKHKAAKAEKKTYIPRISFAETDSQKVIVTEGSPLSQGHLVNEQTAAIYDAYSGMYLSNPLGIKLTKSFTHFSRNPDENESGATGGDEQGGEKGPQQSSLKPEEEVHNSLSLQETGRPGVASSSSAVADGEKAGAAGGEGESPAEGPVGEDLPVPPSLAASGSTVQKSSTLMKKDEENAPAGASPSEDVGGGAKKTMSHTNTAGVPAEAPAEGEKEEASSSSPPPPCGASPADIAAAGSAPAPPAETTGGGLEKRNTTSSPSPPPAPREVEAAAQ</sequence>
<dbReference type="EMBL" id="MIGC01004108">
    <property type="protein sequence ID" value="PHJ18498.1"/>
    <property type="molecule type" value="Genomic_DNA"/>
</dbReference>
<dbReference type="GeneID" id="94431030"/>
<feature type="compositionally biased region" description="Low complexity" evidence="1">
    <location>
        <begin position="470"/>
        <end position="479"/>
    </location>
</feature>
<reference evidence="2 3" key="1">
    <citation type="journal article" date="2017" name="Int. J. Parasitol.">
        <title>The genome of the protozoan parasite Cystoisospora suis and a reverse vaccinology approach to identify vaccine candidates.</title>
        <authorList>
            <person name="Palmieri N."/>
            <person name="Shrestha A."/>
            <person name="Ruttkowski B."/>
            <person name="Beck T."/>
            <person name="Vogl C."/>
            <person name="Tomley F."/>
            <person name="Blake D.P."/>
            <person name="Joachim A."/>
        </authorList>
    </citation>
    <scope>NUCLEOTIDE SEQUENCE [LARGE SCALE GENOMIC DNA]</scope>
    <source>
        <strain evidence="2 3">Wien I</strain>
    </source>
</reference>
<dbReference type="OrthoDB" id="345191at2759"/>
<keyword evidence="2" id="KW-0396">Initiation factor</keyword>
<gene>
    <name evidence="2" type="ORF">CSUI_007674</name>
</gene>
<proteinExistence type="predicted"/>